<gene>
    <name evidence="1" type="ORF">Micbo1qcDRAFT_179277</name>
</gene>
<keyword evidence="2" id="KW-1185">Reference proteome</keyword>
<dbReference type="EMBL" id="KQ964264">
    <property type="protein sequence ID" value="KXJ87026.1"/>
    <property type="molecule type" value="Genomic_DNA"/>
</dbReference>
<dbReference type="InParanoid" id="A0A136IQ29"/>
<evidence type="ECO:0000313" key="2">
    <source>
        <dbReference type="Proteomes" id="UP000070501"/>
    </source>
</evidence>
<dbReference type="Proteomes" id="UP000070501">
    <property type="component" value="Unassembled WGS sequence"/>
</dbReference>
<evidence type="ECO:0000313" key="1">
    <source>
        <dbReference type="EMBL" id="KXJ87026.1"/>
    </source>
</evidence>
<dbReference type="AlphaFoldDB" id="A0A136IQ29"/>
<proteinExistence type="predicted"/>
<protein>
    <submittedName>
        <fullName evidence="1">Uncharacterized protein</fullName>
    </submittedName>
</protein>
<name>A0A136IQ29_9PEZI</name>
<organism evidence="1 2">
    <name type="scientific">Microdochium bolleyi</name>
    <dbReference type="NCBI Taxonomy" id="196109"/>
    <lineage>
        <taxon>Eukaryota</taxon>
        <taxon>Fungi</taxon>
        <taxon>Dikarya</taxon>
        <taxon>Ascomycota</taxon>
        <taxon>Pezizomycotina</taxon>
        <taxon>Sordariomycetes</taxon>
        <taxon>Xylariomycetidae</taxon>
        <taxon>Xylariales</taxon>
        <taxon>Microdochiaceae</taxon>
        <taxon>Microdochium</taxon>
    </lineage>
</organism>
<accession>A0A136IQ29</accession>
<reference evidence="2" key="1">
    <citation type="submission" date="2016-02" db="EMBL/GenBank/DDBJ databases">
        <title>Draft genome sequence of Microdochium bolleyi, a fungal endophyte of beachgrass.</title>
        <authorList>
            <consortium name="DOE Joint Genome Institute"/>
            <person name="David A.S."/>
            <person name="May G."/>
            <person name="Haridas S."/>
            <person name="Lim J."/>
            <person name="Wang M."/>
            <person name="Labutti K."/>
            <person name="Lipzen A."/>
            <person name="Barry K."/>
            <person name="Grigoriev I.V."/>
        </authorList>
    </citation>
    <scope>NUCLEOTIDE SEQUENCE [LARGE SCALE GENOMIC DNA]</scope>
    <source>
        <strain evidence="2">J235TASD1</strain>
    </source>
</reference>
<sequence length="220" mass="25753">MCRIKPLECECGHIWRKGDPVPEKDDINWRAIPCDNHKPPQHYCTNFEVFGSNTEKLKHLCGYCFVHDDIMAWVRKLTDRLAGLVREKQYSRMAKIFDPFGSEKELLEAVMKQQEVFFELLEGKRIRSQRLQEWEGETGMFTFYKECTRLISEHLHDTSKGGKKRLKECLATLRGLQAGFLQPANHQQKDTMNMLSRIYPAKSPNIVLEDRCDVFFHVSV</sequence>